<gene>
    <name evidence="3" type="ORF">MM415A00215_0068</name>
    <name evidence="2" type="ORF">MM415B00223_0046</name>
    <name evidence="1" type="ORF">TM448A00522_0039</name>
    <name evidence="4" type="ORF">TM448B01741_0002</name>
</gene>
<accession>A0A6H1ZH32</accession>
<evidence type="ECO:0000313" key="1">
    <source>
        <dbReference type="EMBL" id="QJA46769.1"/>
    </source>
</evidence>
<dbReference type="EMBL" id="MT142526">
    <property type="protein sequence ID" value="QJA84274.1"/>
    <property type="molecule type" value="Genomic_DNA"/>
</dbReference>
<dbReference type="Pfam" id="PF20213">
    <property type="entry name" value="DUF6573"/>
    <property type="match status" value="1"/>
</dbReference>
<dbReference type="EMBL" id="MT144020">
    <property type="protein sequence ID" value="QJA46769.1"/>
    <property type="molecule type" value="Genomic_DNA"/>
</dbReference>
<sequence>MFELQEIISSYTRANAINDGVLVDVSETAREAGIKFPVAVTIAVWQEYIEPLENDRLKWGQDIQGRLWDSVWMLRLACQKTSGDVLFFTVRYRMRGKLRVIRLKALCHPGDNWEPVITVMKPDES</sequence>
<dbReference type="EMBL" id="MT141571">
    <property type="protein sequence ID" value="QJA67459.1"/>
    <property type="molecule type" value="Genomic_DNA"/>
</dbReference>
<protein>
    <submittedName>
        <fullName evidence="1">Uncharacterized protein</fullName>
    </submittedName>
</protein>
<dbReference type="AlphaFoldDB" id="A0A6H1ZH32"/>
<dbReference type="InterPro" id="IPR046480">
    <property type="entry name" value="DUF6573"/>
</dbReference>
<reference evidence="1" key="1">
    <citation type="submission" date="2020-03" db="EMBL/GenBank/DDBJ databases">
        <title>The deep terrestrial virosphere.</title>
        <authorList>
            <person name="Holmfeldt K."/>
            <person name="Nilsson E."/>
            <person name="Simone D."/>
            <person name="Lopez-Fernandez M."/>
            <person name="Wu X."/>
            <person name="de Brujin I."/>
            <person name="Lundin D."/>
            <person name="Andersson A."/>
            <person name="Bertilsson S."/>
            <person name="Dopson M."/>
        </authorList>
    </citation>
    <scope>NUCLEOTIDE SEQUENCE</scope>
    <source>
        <strain evidence="3">MM415A00215</strain>
        <strain evidence="2">MM415B00223</strain>
        <strain evidence="1">TM448A00522</strain>
        <strain evidence="4">TM448B01741</strain>
    </source>
</reference>
<evidence type="ECO:0000313" key="3">
    <source>
        <dbReference type="EMBL" id="QJA84274.1"/>
    </source>
</evidence>
<proteinExistence type="predicted"/>
<evidence type="ECO:0000313" key="2">
    <source>
        <dbReference type="EMBL" id="QJA67459.1"/>
    </source>
</evidence>
<organism evidence="1">
    <name type="scientific">viral metagenome</name>
    <dbReference type="NCBI Taxonomy" id="1070528"/>
    <lineage>
        <taxon>unclassified sequences</taxon>
        <taxon>metagenomes</taxon>
        <taxon>organismal metagenomes</taxon>
    </lineage>
</organism>
<name>A0A6H1ZH32_9ZZZZ</name>
<evidence type="ECO:0000313" key="4">
    <source>
        <dbReference type="EMBL" id="QJH99950.1"/>
    </source>
</evidence>
<dbReference type="EMBL" id="MT144819">
    <property type="protein sequence ID" value="QJH99950.1"/>
    <property type="molecule type" value="Genomic_DNA"/>
</dbReference>